<dbReference type="AlphaFoldDB" id="A0A0E3ZCF2"/>
<accession>A0A0E3ZCF2</accession>
<keyword evidence="3" id="KW-0808">Transferase</keyword>
<dbReference type="RefSeq" id="WP_046328727.1">
    <property type="nucleotide sequence ID" value="NZ_CP011280.1"/>
</dbReference>
<protein>
    <recommendedName>
        <fullName evidence="1">non-specific serine/threonine protein kinase</fullName>
        <ecNumber evidence="1">2.7.11.1</ecNumber>
    </recommendedName>
</protein>
<dbReference type="Gene3D" id="1.10.510.10">
    <property type="entry name" value="Transferase(Phosphotransferase) domain 1"/>
    <property type="match status" value="1"/>
</dbReference>
<evidence type="ECO:0000259" key="9">
    <source>
        <dbReference type="PROSITE" id="PS50011"/>
    </source>
</evidence>
<comment type="catalytic activity">
    <reaction evidence="7">
        <text>L-threonyl-[protein] + ATP = O-phospho-L-threonyl-[protein] + ADP + H(+)</text>
        <dbReference type="Rhea" id="RHEA:46608"/>
        <dbReference type="Rhea" id="RHEA-COMP:11060"/>
        <dbReference type="Rhea" id="RHEA-COMP:11605"/>
        <dbReference type="ChEBI" id="CHEBI:15378"/>
        <dbReference type="ChEBI" id="CHEBI:30013"/>
        <dbReference type="ChEBI" id="CHEBI:30616"/>
        <dbReference type="ChEBI" id="CHEBI:61977"/>
        <dbReference type="ChEBI" id="CHEBI:456216"/>
        <dbReference type="EC" id="2.7.11.1"/>
    </reaction>
</comment>
<keyword evidence="5" id="KW-0418">Kinase</keyword>
<dbReference type="InterPro" id="IPR008266">
    <property type="entry name" value="Tyr_kinase_AS"/>
</dbReference>
<evidence type="ECO:0000256" key="4">
    <source>
        <dbReference type="ARBA" id="ARBA00022741"/>
    </source>
</evidence>
<reference evidence="10 11" key="1">
    <citation type="journal article" date="2012" name="BMC Genomics">
        <title>Genomic sequence analysis and characterization of Sneathia amnii sp. nov.</title>
        <authorList>
            <consortium name="Vaginal Microbiome Consortium (additional members)"/>
            <person name="Harwich M.D.Jr."/>
            <person name="Serrano M.G."/>
            <person name="Fettweis J.M."/>
            <person name="Alves J.M."/>
            <person name="Reimers M.A."/>
            <person name="Buck G.A."/>
            <person name="Jefferson K.K."/>
        </authorList>
    </citation>
    <scope>NUCLEOTIDE SEQUENCE [LARGE SCALE GENOMIC DNA]</scope>
    <source>
        <strain evidence="10 11">SN35</strain>
    </source>
</reference>
<dbReference type="GO" id="GO:0004674">
    <property type="term" value="F:protein serine/threonine kinase activity"/>
    <property type="evidence" value="ECO:0007669"/>
    <property type="project" value="UniProtKB-KW"/>
</dbReference>
<keyword evidence="2" id="KW-0723">Serine/threonine-protein kinase</keyword>
<sequence length="197" mass="23440">MEIGVSDTYIKISNVFIFDDYVIKEYYHRYDFVDHIVKNEMDINMRLLNLGISFIPKLLSVEKNMQKTKLAFKKIDGRTLASLKFSYMEFEEKFKIFMKILNMVKVLHINNLIHNDLSLANLMLNHDKEVYMIDFALSTSFNKKDSINDLNSLTYIGYKIFNVKFDIKADDIHNYIRKIGEIKYELLYKRGFKVKDL</sequence>
<keyword evidence="11" id="KW-1185">Reference proteome</keyword>
<gene>
    <name evidence="10" type="ORF">VC03_03735</name>
</gene>
<dbReference type="HOGENOM" id="CLU_1383367_0_0_0"/>
<organism evidence="10 11">
    <name type="scientific">Sneathia vaginalis</name>
    <dbReference type="NCBI Taxonomy" id="187101"/>
    <lineage>
        <taxon>Bacteria</taxon>
        <taxon>Fusobacteriati</taxon>
        <taxon>Fusobacteriota</taxon>
        <taxon>Fusobacteriia</taxon>
        <taxon>Fusobacteriales</taxon>
        <taxon>Leptotrichiaceae</taxon>
        <taxon>Sneathia</taxon>
    </lineage>
</organism>
<evidence type="ECO:0000313" key="10">
    <source>
        <dbReference type="EMBL" id="AKC95621.1"/>
    </source>
</evidence>
<evidence type="ECO:0000256" key="7">
    <source>
        <dbReference type="ARBA" id="ARBA00047899"/>
    </source>
</evidence>
<dbReference type="STRING" id="187101.VC03_03735"/>
<dbReference type="InterPro" id="IPR000719">
    <property type="entry name" value="Prot_kinase_dom"/>
</dbReference>
<keyword evidence="6" id="KW-0067">ATP-binding</keyword>
<dbReference type="SUPFAM" id="SSF56112">
    <property type="entry name" value="Protein kinase-like (PK-like)"/>
    <property type="match status" value="1"/>
</dbReference>
<proteinExistence type="predicted"/>
<dbReference type="EMBL" id="CP011280">
    <property type="protein sequence ID" value="AKC95621.1"/>
    <property type="molecule type" value="Genomic_DNA"/>
</dbReference>
<dbReference type="PROSITE" id="PS50011">
    <property type="entry name" value="PROTEIN_KINASE_DOM"/>
    <property type="match status" value="1"/>
</dbReference>
<evidence type="ECO:0000256" key="2">
    <source>
        <dbReference type="ARBA" id="ARBA00022527"/>
    </source>
</evidence>
<feature type="domain" description="Protein kinase" evidence="9">
    <location>
        <begin position="1"/>
        <end position="197"/>
    </location>
</feature>
<comment type="catalytic activity">
    <reaction evidence="8">
        <text>L-seryl-[protein] + ATP = O-phospho-L-seryl-[protein] + ADP + H(+)</text>
        <dbReference type="Rhea" id="RHEA:17989"/>
        <dbReference type="Rhea" id="RHEA-COMP:9863"/>
        <dbReference type="Rhea" id="RHEA-COMP:11604"/>
        <dbReference type="ChEBI" id="CHEBI:15378"/>
        <dbReference type="ChEBI" id="CHEBI:29999"/>
        <dbReference type="ChEBI" id="CHEBI:30616"/>
        <dbReference type="ChEBI" id="CHEBI:83421"/>
        <dbReference type="ChEBI" id="CHEBI:456216"/>
        <dbReference type="EC" id="2.7.11.1"/>
    </reaction>
</comment>
<dbReference type="PROSITE" id="PS00109">
    <property type="entry name" value="PROTEIN_KINASE_TYR"/>
    <property type="match status" value="1"/>
</dbReference>
<dbReference type="OrthoDB" id="95344at2"/>
<evidence type="ECO:0000256" key="5">
    <source>
        <dbReference type="ARBA" id="ARBA00022777"/>
    </source>
</evidence>
<keyword evidence="4" id="KW-0547">Nucleotide-binding</keyword>
<name>A0A0E3ZCF2_9FUSO</name>
<evidence type="ECO:0000313" key="11">
    <source>
        <dbReference type="Proteomes" id="UP000033103"/>
    </source>
</evidence>
<evidence type="ECO:0000256" key="8">
    <source>
        <dbReference type="ARBA" id="ARBA00048679"/>
    </source>
</evidence>
<dbReference type="EC" id="2.7.11.1" evidence="1"/>
<dbReference type="InterPro" id="IPR018934">
    <property type="entry name" value="RIO_dom"/>
</dbReference>
<evidence type="ECO:0000256" key="3">
    <source>
        <dbReference type="ARBA" id="ARBA00022679"/>
    </source>
</evidence>
<dbReference type="InterPro" id="IPR011009">
    <property type="entry name" value="Kinase-like_dom_sf"/>
</dbReference>
<evidence type="ECO:0000256" key="6">
    <source>
        <dbReference type="ARBA" id="ARBA00022840"/>
    </source>
</evidence>
<dbReference type="Pfam" id="PF01163">
    <property type="entry name" value="RIO1"/>
    <property type="match status" value="1"/>
</dbReference>
<evidence type="ECO:0000256" key="1">
    <source>
        <dbReference type="ARBA" id="ARBA00012513"/>
    </source>
</evidence>
<dbReference type="GO" id="GO:0005524">
    <property type="term" value="F:ATP binding"/>
    <property type="evidence" value="ECO:0007669"/>
    <property type="project" value="UniProtKB-KW"/>
</dbReference>
<dbReference type="KEGG" id="sns:VC03_03735"/>
<dbReference type="Proteomes" id="UP000033103">
    <property type="component" value="Chromosome"/>
</dbReference>